<protein>
    <submittedName>
        <fullName evidence="4">Uncharacterized protein</fullName>
    </submittedName>
</protein>
<feature type="chain" id="PRO_5043888337" evidence="3">
    <location>
        <begin position="19"/>
        <end position="422"/>
    </location>
</feature>
<evidence type="ECO:0000256" key="2">
    <source>
        <dbReference type="SAM" id="MobiDB-lite"/>
    </source>
</evidence>
<organism evidence="4 5">
    <name type="scientific">Oopsacas minuta</name>
    <dbReference type="NCBI Taxonomy" id="111878"/>
    <lineage>
        <taxon>Eukaryota</taxon>
        <taxon>Metazoa</taxon>
        <taxon>Porifera</taxon>
        <taxon>Hexactinellida</taxon>
        <taxon>Hexasterophora</taxon>
        <taxon>Lyssacinosida</taxon>
        <taxon>Leucopsacidae</taxon>
        <taxon>Oopsacas</taxon>
    </lineage>
</organism>
<feature type="signal peptide" evidence="3">
    <location>
        <begin position="1"/>
        <end position="18"/>
    </location>
</feature>
<proteinExistence type="predicted"/>
<dbReference type="EMBL" id="JAKMXF010000335">
    <property type="protein sequence ID" value="KAI6647902.1"/>
    <property type="molecule type" value="Genomic_DNA"/>
</dbReference>
<feature type="coiled-coil region" evidence="1">
    <location>
        <begin position="212"/>
        <end position="246"/>
    </location>
</feature>
<feature type="compositionally biased region" description="Low complexity" evidence="2">
    <location>
        <begin position="256"/>
        <end position="375"/>
    </location>
</feature>
<accession>A0AAV7JGJ8</accession>
<dbReference type="Proteomes" id="UP001165289">
    <property type="component" value="Unassembled WGS sequence"/>
</dbReference>
<comment type="caution">
    <text evidence="4">The sequence shown here is derived from an EMBL/GenBank/DDBJ whole genome shotgun (WGS) entry which is preliminary data.</text>
</comment>
<dbReference type="AlphaFoldDB" id="A0AAV7JGJ8"/>
<keyword evidence="3" id="KW-0732">Signal</keyword>
<feature type="coiled-coil region" evidence="1">
    <location>
        <begin position="380"/>
        <end position="413"/>
    </location>
</feature>
<sequence length="422" mass="46171">MMNYRIICFVALFAATYAQFPQLSRSYSFEATATIIVTKNTLSTTIYTQYNVASDSTRLLVLEDTLTERGSSRTTIVSLNDEASYNIGIFGHCNMHPITGNPNRPFRNPANPWAIFNQAVENPLGTFTYIDGNVTLVLRIIDGLPAMYIETTKLNTTGNETSELSIMINRFNNQKPRFSTFTIPETCSNFICKACFDQNMTRTTTGTLRTSIVQQEQQLVLLVQVIAQQEQQLVLLAQVIAQQEQQLLTAQGTLNSNSTTRTTTGTPSTSNSTTRTTTGTPRTNSTTRTTTGTPTTSNSTTRTTTGTPSTSNSTTRTTTGTPSTSNSTTRTTTGTPRTNSTTRTTTGTPSTSNSTTRTTTGTPRTNSTTRTTTGTPTQVIAQQEQQLVLLEQIAQQEQQLVLLEQIAQQEQQLVLLAQLLIP</sequence>
<keyword evidence="5" id="KW-1185">Reference proteome</keyword>
<feature type="region of interest" description="Disordered" evidence="2">
    <location>
        <begin position="253"/>
        <end position="375"/>
    </location>
</feature>
<keyword evidence="1" id="KW-0175">Coiled coil</keyword>
<evidence type="ECO:0000313" key="5">
    <source>
        <dbReference type="Proteomes" id="UP001165289"/>
    </source>
</evidence>
<evidence type="ECO:0000256" key="3">
    <source>
        <dbReference type="SAM" id="SignalP"/>
    </source>
</evidence>
<evidence type="ECO:0000313" key="4">
    <source>
        <dbReference type="EMBL" id="KAI6647902.1"/>
    </source>
</evidence>
<reference evidence="4 5" key="1">
    <citation type="journal article" date="2023" name="BMC Biol.">
        <title>The compact genome of the sponge Oopsacas minuta (Hexactinellida) is lacking key metazoan core genes.</title>
        <authorList>
            <person name="Santini S."/>
            <person name="Schenkelaars Q."/>
            <person name="Jourda C."/>
            <person name="Duchesne M."/>
            <person name="Belahbib H."/>
            <person name="Rocher C."/>
            <person name="Selva M."/>
            <person name="Riesgo A."/>
            <person name="Vervoort M."/>
            <person name="Leys S.P."/>
            <person name="Kodjabachian L."/>
            <person name="Le Bivic A."/>
            <person name="Borchiellini C."/>
            <person name="Claverie J.M."/>
            <person name="Renard E."/>
        </authorList>
    </citation>
    <scope>NUCLEOTIDE SEQUENCE [LARGE SCALE GENOMIC DNA]</scope>
    <source>
        <strain evidence="4">SPO-2</strain>
    </source>
</reference>
<evidence type="ECO:0000256" key="1">
    <source>
        <dbReference type="SAM" id="Coils"/>
    </source>
</evidence>
<name>A0AAV7JGJ8_9METZ</name>
<gene>
    <name evidence="4" type="ORF">LOD99_8363</name>
</gene>